<dbReference type="InterPro" id="IPR027417">
    <property type="entry name" value="P-loop_NTPase"/>
</dbReference>
<dbReference type="Pfam" id="PF13479">
    <property type="entry name" value="AAA_24"/>
    <property type="match status" value="1"/>
</dbReference>
<accession>A0A8S5LLG3</accession>
<dbReference type="SUPFAM" id="SSF52540">
    <property type="entry name" value="P-loop containing nucleoside triphosphate hydrolases"/>
    <property type="match status" value="1"/>
</dbReference>
<organism evidence="1">
    <name type="scientific">Siphoviridae sp. ctKcB20</name>
    <dbReference type="NCBI Taxonomy" id="2827568"/>
    <lineage>
        <taxon>Viruses</taxon>
        <taxon>Duplodnaviria</taxon>
        <taxon>Heunggongvirae</taxon>
        <taxon>Uroviricota</taxon>
        <taxon>Caudoviricetes</taxon>
    </lineage>
</organism>
<dbReference type="Gene3D" id="3.40.50.300">
    <property type="entry name" value="P-loop containing nucleotide triphosphate hydrolases"/>
    <property type="match status" value="1"/>
</dbReference>
<sequence length="210" mass="23914">MSKAIMILGASGSGKTTSLEHLDPKLTFYIDADGKGLSWKGWRNQYNKTNKNYFVCDDPNSIYSLMQQINDKQKQIKYLVIDTLNGCMVADEMRRAKEKAYDKWMDLAQSVYSIVDFSNKMRDDLTVILIGHTQTSDDGFTCMLTNGRKLNKICLESKMTTVLLSRINDNGEYVFETRAKNSTAKTPRGAFEKDEIPNDIMLVIDALKDY</sequence>
<reference evidence="1" key="1">
    <citation type="journal article" date="2021" name="Proc. Natl. Acad. Sci. U.S.A.">
        <title>A Catalog of Tens of Thousands of Viruses from Human Metagenomes Reveals Hidden Associations with Chronic Diseases.</title>
        <authorList>
            <person name="Tisza M.J."/>
            <person name="Buck C.B."/>
        </authorList>
    </citation>
    <scope>NUCLEOTIDE SEQUENCE</scope>
    <source>
        <strain evidence="1">CtKcB20</strain>
    </source>
</reference>
<dbReference type="EMBL" id="BK015870">
    <property type="protein sequence ID" value="DAD70687.1"/>
    <property type="molecule type" value="Genomic_DNA"/>
</dbReference>
<name>A0A8S5LLG3_9CAUD</name>
<protein>
    <submittedName>
        <fullName evidence="1">RecA like NTPase recombinase</fullName>
    </submittedName>
</protein>
<proteinExistence type="predicted"/>
<evidence type="ECO:0000313" key="1">
    <source>
        <dbReference type="EMBL" id="DAD70687.1"/>
    </source>
</evidence>